<dbReference type="AlphaFoldDB" id="A0A9D4V235"/>
<keyword evidence="2" id="KW-0805">Transcription regulation</keyword>
<proteinExistence type="predicted"/>
<accession>A0A9D4V235</accession>
<evidence type="ECO:0000313" key="6">
    <source>
        <dbReference type="Proteomes" id="UP000886520"/>
    </source>
</evidence>
<keyword evidence="1" id="KW-0678">Repressor</keyword>
<dbReference type="OrthoDB" id="10556183at2759"/>
<evidence type="ECO:0000256" key="2">
    <source>
        <dbReference type="ARBA" id="ARBA00023015"/>
    </source>
</evidence>
<comment type="caution">
    <text evidence="5">The sequence shown here is derived from an EMBL/GenBank/DDBJ whole genome shotgun (WGS) entry which is preliminary data.</text>
</comment>
<evidence type="ECO:0000256" key="1">
    <source>
        <dbReference type="ARBA" id="ARBA00022491"/>
    </source>
</evidence>
<feature type="region of interest" description="Disordered" evidence="4">
    <location>
        <begin position="1"/>
        <end position="42"/>
    </location>
</feature>
<sequence>MSKPSKPSSRRAPHAGLQGSNMAPGGGSSSKQQSAMKRPQRGLGVAELERIRLQEEQQEHLLYLHNAELQQHFMSAYCKASVCMQKPPLPSSALHPAHPHFSCNAHISAHASNYSPSRPSPPSIPNLSLLATLPRTFIKPPSLTSTIDNPDSLITAAAPPQSLAPPPTFILNPNHDFISAAALPSPPHSSFIPTPATSCSPYIIPILGTSPSANIRTSPHNLIMSTNYGDQGLLDLQYPNQQEHSFFPMHRSSCLHVTFQAAENNVKATYNATVENEEIIHSLSFPSCPPSSIKQLSAYNNIVPEALSPALQKSMELELPSFQKQQDMENHFNDTWTKCCLDLNLTQQDYDIAASFDATRPPWKIKGTSKDRGSFSMGSLPRDNFLKLGPPIAVERAEEQMHLYMHTNIMKSFEGSKALEENSSHNNVVKANVVAKLDLNLKLSLPNLGIS</sequence>
<dbReference type="Proteomes" id="UP000886520">
    <property type="component" value="Chromosome 7"/>
</dbReference>
<gene>
    <name evidence="5" type="ORF">GOP47_0007978</name>
</gene>
<dbReference type="EMBL" id="JABFUD020000007">
    <property type="protein sequence ID" value="KAI5078154.1"/>
    <property type="molecule type" value="Genomic_DNA"/>
</dbReference>
<name>A0A9D4V235_ADICA</name>
<dbReference type="PANTHER" id="PTHR33388:SF18">
    <property type="entry name" value="PROTEIN SPEAR1"/>
    <property type="match status" value="1"/>
</dbReference>
<keyword evidence="3" id="KW-0804">Transcription</keyword>
<evidence type="ECO:0000313" key="5">
    <source>
        <dbReference type="EMBL" id="KAI5078154.1"/>
    </source>
</evidence>
<protein>
    <submittedName>
        <fullName evidence="5">Uncharacterized protein</fullName>
    </submittedName>
</protein>
<dbReference type="InterPro" id="IPR040356">
    <property type="entry name" value="SPEAR"/>
</dbReference>
<reference evidence="5" key="1">
    <citation type="submission" date="2021-01" db="EMBL/GenBank/DDBJ databases">
        <title>Adiantum capillus-veneris genome.</title>
        <authorList>
            <person name="Fang Y."/>
            <person name="Liao Q."/>
        </authorList>
    </citation>
    <scope>NUCLEOTIDE SEQUENCE</scope>
    <source>
        <strain evidence="5">H3</strain>
        <tissue evidence="5">Leaf</tissue>
    </source>
</reference>
<keyword evidence="6" id="KW-1185">Reference proteome</keyword>
<dbReference type="GO" id="GO:0003700">
    <property type="term" value="F:DNA-binding transcription factor activity"/>
    <property type="evidence" value="ECO:0007669"/>
    <property type="project" value="InterPro"/>
</dbReference>
<dbReference type="PANTHER" id="PTHR33388">
    <property type="entry name" value="OS01G0212500 PROTEIN"/>
    <property type="match status" value="1"/>
</dbReference>
<evidence type="ECO:0000256" key="3">
    <source>
        <dbReference type="ARBA" id="ARBA00023163"/>
    </source>
</evidence>
<evidence type="ECO:0000256" key="4">
    <source>
        <dbReference type="SAM" id="MobiDB-lite"/>
    </source>
</evidence>
<organism evidence="5 6">
    <name type="scientific">Adiantum capillus-veneris</name>
    <name type="common">Maidenhair fern</name>
    <dbReference type="NCBI Taxonomy" id="13818"/>
    <lineage>
        <taxon>Eukaryota</taxon>
        <taxon>Viridiplantae</taxon>
        <taxon>Streptophyta</taxon>
        <taxon>Embryophyta</taxon>
        <taxon>Tracheophyta</taxon>
        <taxon>Polypodiopsida</taxon>
        <taxon>Polypodiidae</taxon>
        <taxon>Polypodiales</taxon>
        <taxon>Pteridineae</taxon>
        <taxon>Pteridaceae</taxon>
        <taxon>Vittarioideae</taxon>
        <taxon>Adiantum</taxon>
    </lineage>
</organism>